<evidence type="ECO:0000256" key="2">
    <source>
        <dbReference type="SAM" id="MobiDB-lite"/>
    </source>
</evidence>
<protein>
    <recommendedName>
        <fullName evidence="3">BZIP domain-containing protein</fullName>
    </recommendedName>
</protein>
<feature type="region of interest" description="Disordered" evidence="2">
    <location>
        <begin position="82"/>
        <end position="153"/>
    </location>
</feature>
<dbReference type="SUPFAM" id="SSF81995">
    <property type="entry name" value="beta-sandwich domain of Sec23/24"/>
    <property type="match status" value="1"/>
</dbReference>
<dbReference type="InterPro" id="IPR004827">
    <property type="entry name" value="bZIP"/>
</dbReference>
<evidence type="ECO:0000256" key="1">
    <source>
        <dbReference type="SAM" id="Coils"/>
    </source>
</evidence>
<dbReference type="InterPro" id="IPR000837">
    <property type="entry name" value="AP-1"/>
</dbReference>
<feature type="region of interest" description="Disordered" evidence="2">
    <location>
        <begin position="1"/>
        <end position="58"/>
    </location>
</feature>
<evidence type="ECO:0000259" key="3">
    <source>
        <dbReference type="PROSITE" id="PS50217"/>
    </source>
</evidence>
<feature type="domain" description="BZIP" evidence="3">
    <location>
        <begin position="181"/>
        <end position="244"/>
    </location>
</feature>
<feature type="coiled-coil region" evidence="1">
    <location>
        <begin position="179"/>
        <end position="240"/>
    </location>
</feature>
<evidence type="ECO:0000313" key="5">
    <source>
        <dbReference type="Proteomes" id="UP001142489"/>
    </source>
</evidence>
<organism evidence="4 5">
    <name type="scientific">Phrynocephalus forsythii</name>
    <dbReference type="NCBI Taxonomy" id="171643"/>
    <lineage>
        <taxon>Eukaryota</taxon>
        <taxon>Metazoa</taxon>
        <taxon>Chordata</taxon>
        <taxon>Craniata</taxon>
        <taxon>Vertebrata</taxon>
        <taxon>Euteleostomi</taxon>
        <taxon>Lepidosauria</taxon>
        <taxon>Squamata</taxon>
        <taxon>Bifurcata</taxon>
        <taxon>Unidentata</taxon>
        <taxon>Episquamata</taxon>
        <taxon>Toxicofera</taxon>
        <taxon>Iguania</taxon>
        <taxon>Acrodonta</taxon>
        <taxon>Agamidae</taxon>
        <taxon>Agaminae</taxon>
        <taxon>Phrynocephalus</taxon>
    </lineage>
</organism>
<dbReference type="GO" id="GO:0000981">
    <property type="term" value="F:DNA-binding transcription factor activity, RNA polymerase II-specific"/>
    <property type="evidence" value="ECO:0007669"/>
    <property type="project" value="TreeGrafter"/>
</dbReference>
<feature type="compositionally biased region" description="Low complexity" evidence="2">
    <location>
        <begin position="357"/>
        <end position="375"/>
    </location>
</feature>
<dbReference type="SMART" id="SM00338">
    <property type="entry name" value="BRLZ"/>
    <property type="match status" value="1"/>
</dbReference>
<reference evidence="4" key="1">
    <citation type="journal article" date="2023" name="DNA Res.">
        <title>Chromosome-level genome assembly of Phrynocephalus forsythii using third-generation DNA sequencing and Hi-C analysis.</title>
        <authorList>
            <person name="Qi Y."/>
            <person name="Zhao W."/>
            <person name="Zhao Y."/>
            <person name="Niu C."/>
            <person name="Cao S."/>
            <person name="Zhang Y."/>
        </authorList>
    </citation>
    <scope>NUCLEOTIDE SEQUENCE</scope>
    <source>
        <tissue evidence="4">Muscle</tissue>
    </source>
</reference>
<dbReference type="GO" id="GO:0000978">
    <property type="term" value="F:RNA polymerase II cis-regulatory region sequence-specific DNA binding"/>
    <property type="evidence" value="ECO:0007669"/>
    <property type="project" value="TreeGrafter"/>
</dbReference>
<dbReference type="CDD" id="cd14721">
    <property type="entry name" value="bZIP_Fos"/>
    <property type="match status" value="1"/>
</dbReference>
<comment type="caution">
    <text evidence="4">The sequence shown here is derived from an EMBL/GenBank/DDBJ whole genome shotgun (WGS) entry which is preliminary data.</text>
</comment>
<keyword evidence="1" id="KW-0175">Coiled coil</keyword>
<dbReference type="Pfam" id="PF00170">
    <property type="entry name" value="bZIP_1"/>
    <property type="match status" value="1"/>
</dbReference>
<dbReference type="Proteomes" id="UP001142489">
    <property type="component" value="Unassembled WGS sequence"/>
</dbReference>
<dbReference type="SUPFAM" id="SSF57959">
    <property type="entry name" value="Leucine zipper domain"/>
    <property type="match status" value="1"/>
</dbReference>
<dbReference type="OrthoDB" id="5866312at2759"/>
<dbReference type="PANTHER" id="PTHR23351:SF3">
    <property type="entry name" value="PROTEIN FOSB"/>
    <property type="match status" value="1"/>
</dbReference>
<dbReference type="FunFam" id="1.20.5.170:FF:000006">
    <property type="entry name" value="fos-related antigen 2 isoform X1"/>
    <property type="match status" value="1"/>
</dbReference>
<dbReference type="GO" id="GO:0005634">
    <property type="term" value="C:nucleus"/>
    <property type="evidence" value="ECO:0007669"/>
    <property type="project" value="TreeGrafter"/>
</dbReference>
<name>A0A9Q0X6I9_9SAUR</name>
<dbReference type="PROSITE" id="PS50217">
    <property type="entry name" value="BZIP"/>
    <property type="match status" value="1"/>
</dbReference>
<accession>A0A9Q0X6I9</accession>
<dbReference type="PRINTS" id="PR00042">
    <property type="entry name" value="LEUZIPPRFOS"/>
</dbReference>
<keyword evidence="5" id="KW-1185">Reference proteome</keyword>
<feature type="region of interest" description="Disordered" evidence="2">
    <location>
        <begin position="350"/>
        <end position="375"/>
    </location>
</feature>
<dbReference type="EMBL" id="JAPFRF010000023">
    <property type="protein sequence ID" value="KAJ7304276.1"/>
    <property type="molecule type" value="Genomic_DNA"/>
</dbReference>
<proteinExistence type="predicted"/>
<dbReference type="InterPro" id="IPR046347">
    <property type="entry name" value="bZIP_sf"/>
</dbReference>
<feature type="compositionally biased region" description="Low complexity" evidence="2">
    <location>
        <begin position="34"/>
        <end position="44"/>
    </location>
</feature>
<dbReference type="AlphaFoldDB" id="A0A9Q0X6I9"/>
<feature type="compositionally biased region" description="Polar residues" evidence="2">
    <location>
        <begin position="10"/>
        <end position="33"/>
    </location>
</feature>
<dbReference type="PROSITE" id="PS00036">
    <property type="entry name" value="BZIP_BASIC"/>
    <property type="match status" value="1"/>
</dbReference>
<evidence type="ECO:0000313" key="4">
    <source>
        <dbReference type="EMBL" id="KAJ7304276.1"/>
    </source>
</evidence>
<dbReference type="PANTHER" id="PTHR23351">
    <property type="entry name" value="FOS TRANSCRIPTION FACTOR-RELATED"/>
    <property type="match status" value="1"/>
</dbReference>
<feature type="compositionally biased region" description="Low complexity" evidence="2">
    <location>
        <begin position="84"/>
        <end position="100"/>
    </location>
</feature>
<sequence length="375" mass="40668">MYQGFPGDYDSTSRCSSTPSAESQYLSSVDSFGSPTAATAASSSQECSGLGEMPGSFVPTVTAISTSQDLQWLVQPTLISSMAQSQQPPGQQQQQQQQQQPPAPTIDPYDLPGTSYSTPGMGAYAAGPSAAPVATTAPPRSTRARPRRTREEMVSGEDCRGLLLLWNFLWGIGNELTPEEEEKRRVRRERNKLAAAKCRNRRRELTDRLQAETDQLEEEKAELESEIAELQKERERLEFVLVAHKPSCKIPYEDVPPELSGQPGTSTEVSALAMPVKDDPFGPTAAYSSAPLHYQQQSLGGGVQTLMGPTAEVAFSSSYFAHGEQLTDPYPVNPTYTSSFVFTYPEGSTCGATHQRNSSSDHSSDSLNSPSLLAL</sequence>
<dbReference type="Gene3D" id="1.20.5.170">
    <property type="match status" value="1"/>
</dbReference>
<gene>
    <name evidence="4" type="ORF">JRQ81_011817</name>
</gene>
<feature type="compositionally biased region" description="Low complexity" evidence="2">
    <location>
        <begin position="119"/>
        <end position="141"/>
    </location>
</feature>